<evidence type="ECO:0000313" key="1">
    <source>
        <dbReference type="EMBL" id="QJA98697.1"/>
    </source>
</evidence>
<reference evidence="1" key="1">
    <citation type="submission" date="2020-03" db="EMBL/GenBank/DDBJ databases">
        <title>The deep terrestrial virosphere.</title>
        <authorList>
            <person name="Holmfeldt K."/>
            <person name="Nilsson E."/>
            <person name="Simone D."/>
            <person name="Lopez-Fernandez M."/>
            <person name="Wu X."/>
            <person name="de Brujin I."/>
            <person name="Lundin D."/>
            <person name="Andersson A."/>
            <person name="Bertilsson S."/>
            <person name="Dopson M."/>
        </authorList>
    </citation>
    <scope>NUCLEOTIDE SEQUENCE</scope>
    <source>
        <strain evidence="1">MM171A01633</strain>
    </source>
</reference>
<dbReference type="AlphaFoldDB" id="A0A6M3LTN1"/>
<sequence length="228" mass="25908">MPFWKGTNGDFVVEADTHEEAVKAIERRILAGIVPLLSVEEVDMEPSEAEGYGTLEEPEGPWVAVEVYGLIVQDVHIFWKLDEAIAWWENYTGLKYGTLYDEDGNCVNDDYDQTKIFTVGAYVPPIDDNFEKPEGIVILPPFYDKVMRDKWIQGLKTKLGGIKLLVNQKLIWREGPPGFETVHGTNVAWIVSWKPYEDEGDDVIEKWKRQLPQDIEPALKAGAIDLRG</sequence>
<gene>
    <name evidence="1" type="ORF">MM171A01633_0010</name>
</gene>
<protein>
    <submittedName>
        <fullName evidence="1">Uncharacterized protein</fullName>
    </submittedName>
</protein>
<name>A0A6M3LTN1_9ZZZZ</name>
<accession>A0A6M3LTN1</accession>
<dbReference type="EMBL" id="MT143601">
    <property type="protein sequence ID" value="QJA98697.1"/>
    <property type="molecule type" value="Genomic_DNA"/>
</dbReference>
<organism evidence="1">
    <name type="scientific">viral metagenome</name>
    <dbReference type="NCBI Taxonomy" id="1070528"/>
    <lineage>
        <taxon>unclassified sequences</taxon>
        <taxon>metagenomes</taxon>
        <taxon>organismal metagenomes</taxon>
    </lineage>
</organism>
<proteinExistence type="predicted"/>